<gene>
    <name evidence="1" type="ORF">SCHPADRAFT_907633</name>
</gene>
<evidence type="ECO:0000313" key="2">
    <source>
        <dbReference type="Proteomes" id="UP000053477"/>
    </source>
</evidence>
<protein>
    <submittedName>
        <fullName evidence="1">Uncharacterized protein</fullName>
    </submittedName>
</protein>
<accession>A0A0H2RJH0</accession>
<keyword evidence="2" id="KW-1185">Reference proteome</keyword>
<dbReference type="InParanoid" id="A0A0H2RJH0"/>
<name>A0A0H2RJH0_9AGAM</name>
<dbReference type="EMBL" id="KQ086051">
    <property type="protein sequence ID" value="KLO09593.1"/>
    <property type="molecule type" value="Genomic_DNA"/>
</dbReference>
<sequence length="88" mass="10533">MNAVRDEVQWWSTETKAYGDNFHHFIITEIDKGTFKRCRSSSRSYFTSRQRFRLRLFDSESSNHSLHQYATRQTIYYPEWNSGSASII</sequence>
<reference evidence="1 2" key="1">
    <citation type="submission" date="2015-04" db="EMBL/GenBank/DDBJ databases">
        <title>Complete genome sequence of Schizopora paradoxa KUC8140, a cosmopolitan wood degrader in East Asia.</title>
        <authorList>
            <consortium name="DOE Joint Genome Institute"/>
            <person name="Min B."/>
            <person name="Park H."/>
            <person name="Jang Y."/>
            <person name="Kim J.-J."/>
            <person name="Kim K.H."/>
            <person name="Pangilinan J."/>
            <person name="Lipzen A."/>
            <person name="Riley R."/>
            <person name="Grigoriev I.V."/>
            <person name="Spatafora J.W."/>
            <person name="Choi I.-G."/>
        </authorList>
    </citation>
    <scope>NUCLEOTIDE SEQUENCE [LARGE SCALE GENOMIC DNA]</scope>
    <source>
        <strain evidence="1 2">KUC8140</strain>
    </source>
</reference>
<proteinExistence type="predicted"/>
<dbReference type="AlphaFoldDB" id="A0A0H2RJH0"/>
<dbReference type="Proteomes" id="UP000053477">
    <property type="component" value="Unassembled WGS sequence"/>
</dbReference>
<evidence type="ECO:0000313" key="1">
    <source>
        <dbReference type="EMBL" id="KLO09593.1"/>
    </source>
</evidence>
<organism evidence="1 2">
    <name type="scientific">Schizopora paradoxa</name>
    <dbReference type="NCBI Taxonomy" id="27342"/>
    <lineage>
        <taxon>Eukaryota</taxon>
        <taxon>Fungi</taxon>
        <taxon>Dikarya</taxon>
        <taxon>Basidiomycota</taxon>
        <taxon>Agaricomycotina</taxon>
        <taxon>Agaricomycetes</taxon>
        <taxon>Hymenochaetales</taxon>
        <taxon>Schizoporaceae</taxon>
        <taxon>Schizopora</taxon>
    </lineage>
</organism>